<dbReference type="InterPro" id="IPR051010">
    <property type="entry name" value="BCAA_transport"/>
</dbReference>
<evidence type="ECO:0000313" key="6">
    <source>
        <dbReference type="Proteomes" id="UP000619295"/>
    </source>
</evidence>
<keyword evidence="3" id="KW-0029">Amino-acid transport</keyword>
<evidence type="ECO:0000256" key="2">
    <source>
        <dbReference type="ARBA" id="ARBA00022729"/>
    </source>
</evidence>
<keyword evidence="6" id="KW-1185">Reference proteome</keyword>
<dbReference type="Pfam" id="PF13458">
    <property type="entry name" value="Peripla_BP_6"/>
    <property type="match status" value="1"/>
</dbReference>
<reference evidence="5" key="1">
    <citation type="submission" date="2020-09" db="EMBL/GenBank/DDBJ databases">
        <title>Bosea spartocytisi sp. nov. a root nodule endophyte of Spartocytisus supranubius in the high mountain ecosystem fo the Teide National Park (Canary Islands, Spain).</title>
        <authorList>
            <person name="Pulido-Suarez L."/>
            <person name="Peix A."/>
            <person name="Igual J.M."/>
            <person name="Socas-Perez N."/>
            <person name="Velazquez E."/>
            <person name="Flores-Felix J.D."/>
            <person name="Leon-Barrios M."/>
        </authorList>
    </citation>
    <scope>NUCLEOTIDE SEQUENCE</scope>
    <source>
        <strain evidence="5">SSUT16</strain>
    </source>
</reference>
<feature type="domain" description="Leucine-binding protein" evidence="4">
    <location>
        <begin position="30"/>
        <end position="371"/>
    </location>
</feature>
<evidence type="ECO:0000259" key="4">
    <source>
        <dbReference type="Pfam" id="PF13458"/>
    </source>
</evidence>
<dbReference type="PANTHER" id="PTHR30483">
    <property type="entry name" value="LEUCINE-SPECIFIC-BINDING PROTEIN"/>
    <property type="match status" value="1"/>
</dbReference>
<dbReference type="EMBL" id="JACXWY010000015">
    <property type="protein sequence ID" value="MBD3848105.1"/>
    <property type="molecule type" value="Genomic_DNA"/>
</dbReference>
<dbReference type="InterPro" id="IPR028081">
    <property type="entry name" value="Leu-bd"/>
</dbReference>
<keyword evidence="2" id="KW-0732">Signal</keyword>
<dbReference type="PANTHER" id="PTHR30483:SF37">
    <property type="entry name" value="ABC TRANSPORTER SUBSTRATE-BINDING PROTEIN"/>
    <property type="match status" value="1"/>
</dbReference>
<dbReference type="Proteomes" id="UP000619295">
    <property type="component" value="Unassembled WGS sequence"/>
</dbReference>
<name>A0A927EDN1_9HYPH</name>
<protein>
    <submittedName>
        <fullName evidence="5">ABC transporter substrate-binding protein</fullName>
    </submittedName>
</protein>
<comment type="caution">
    <text evidence="5">The sequence shown here is derived from an EMBL/GenBank/DDBJ whole genome shotgun (WGS) entry which is preliminary data.</text>
</comment>
<dbReference type="AlphaFoldDB" id="A0A927EDN1"/>
<dbReference type="CDD" id="cd06340">
    <property type="entry name" value="PBP1_ABC_ligand_binding-like"/>
    <property type="match status" value="1"/>
</dbReference>
<gene>
    <name evidence="5" type="ORF">IED13_20590</name>
</gene>
<dbReference type="GO" id="GO:0006865">
    <property type="term" value="P:amino acid transport"/>
    <property type="evidence" value="ECO:0007669"/>
    <property type="project" value="UniProtKB-KW"/>
</dbReference>
<comment type="similarity">
    <text evidence="1">Belongs to the leucine-binding protein family.</text>
</comment>
<dbReference type="Gene3D" id="3.40.50.2300">
    <property type="match status" value="2"/>
</dbReference>
<accession>A0A927EDN1</accession>
<evidence type="ECO:0000256" key="3">
    <source>
        <dbReference type="ARBA" id="ARBA00022970"/>
    </source>
</evidence>
<organism evidence="5 6">
    <name type="scientific">Bosea spartocytisi</name>
    <dbReference type="NCBI Taxonomy" id="2773451"/>
    <lineage>
        <taxon>Bacteria</taxon>
        <taxon>Pseudomonadati</taxon>
        <taxon>Pseudomonadota</taxon>
        <taxon>Alphaproteobacteria</taxon>
        <taxon>Hyphomicrobiales</taxon>
        <taxon>Boseaceae</taxon>
        <taxon>Bosea</taxon>
    </lineage>
</organism>
<sequence>MLTRRQFGGFAAGATLLAGTRSSFAQGGAIKIGAINPYSGAMAQYGDEVTRCYELAAEWVNGQGGVLGRQLQIVRGNATSAQEGIAAIEQFVGRDKVDIFAGTYVTAISNAASESALNYSKLYWETNALARDLTDRGLPNFVRSGPSSNEFASRAVDGALKIVATKLGKQPKDLKVWVEHEDSAYGTSIATEQQRLLKAAGVSFGVGAHSARAIDVTDSILRAKNAAPDIWISTAYVVDTNLLLRAARDQGFKPAAIMLCGVGDTTETLEALGKEYLEGIFVVSYPRPDISEKYGPGAGAFLKVYRDKLGRDPIAPQGMNAFVGMKMLFEAVKAAGDVDYEKVVKAAAAMDKPLGTYETGYGAKFDAKMQNTRALPVVAQWQSGRVKAVFPTEAAAEGVTVVNLPRA</sequence>
<evidence type="ECO:0000313" key="5">
    <source>
        <dbReference type="EMBL" id="MBD3848105.1"/>
    </source>
</evidence>
<dbReference type="InterPro" id="IPR028082">
    <property type="entry name" value="Peripla_BP_I"/>
</dbReference>
<evidence type="ECO:0000256" key="1">
    <source>
        <dbReference type="ARBA" id="ARBA00010062"/>
    </source>
</evidence>
<dbReference type="RefSeq" id="WP_191125284.1">
    <property type="nucleotide sequence ID" value="NZ_JACXWY010000015.1"/>
</dbReference>
<proteinExistence type="inferred from homology"/>
<dbReference type="SUPFAM" id="SSF53822">
    <property type="entry name" value="Periplasmic binding protein-like I"/>
    <property type="match status" value="1"/>
</dbReference>
<keyword evidence="3" id="KW-0813">Transport</keyword>